<evidence type="ECO:0000256" key="2">
    <source>
        <dbReference type="PIRNR" id="PIRNR002070"/>
    </source>
</evidence>
<dbReference type="PIRSF" id="PIRSF002070">
    <property type="entry name" value="SSB"/>
    <property type="match status" value="1"/>
</dbReference>
<proteinExistence type="predicted"/>
<dbReference type="Proteomes" id="UP000254331">
    <property type="component" value="Unassembled WGS sequence"/>
</dbReference>
<keyword evidence="1 2" id="KW-0238">DNA-binding</keyword>
<dbReference type="PROSITE" id="PS50935">
    <property type="entry name" value="SSB"/>
    <property type="match status" value="1"/>
</dbReference>
<dbReference type="CDD" id="cd04496">
    <property type="entry name" value="SSB_OBF"/>
    <property type="match status" value="1"/>
</dbReference>
<name>A0A379IBX3_PROVU</name>
<evidence type="ECO:0000256" key="1">
    <source>
        <dbReference type="ARBA" id="ARBA00023125"/>
    </source>
</evidence>
<dbReference type="Pfam" id="PF00436">
    <property type="entry name" value="SSB"/>
    <property type="match status" value="1"/>
</dbReference>
<dbReference type="InterPro" id="IPR012340">
    <property type="entry name" value="NA-bd_OB-fold"/>
</dbReference>
<evidence type="ECO:0000313" key="3">
    <source>
        <dbReference type="EMBL" id="SUD29793.1"/>
    </source>
</evidence>
<dbReference type="GO" id="GO:0006260">
    <property type="term" value="P:DNA replication"/>
    <property type="evidence" value="ECO:0007669"/>
    <property type="project" value="InterPro"/>
</dbReference>
<dbReference type="GO" id="GO:0003697">
    <property type="term" value="F:single-stranded DNA binding"/>
    <property type="evidence" value="ECO:0007669"/>
    <property type="project" value="InterPro"/>
</dbReference>
<organism evidence="3 4">
    <name type="scientific">Proteus vulgaris</name>
    <dbReference type="NCBI Taxonomy" id="585"/>
    <lineage>
        <taxon>Bacteria</taxon>
        <taxon>Pseudomonadati</taxon>
        <taxon>Pseudomonadota</taxon>
        <taxon>Gammaproteobacteria</taxon>
        <taxon>Enterobacterales</taxon>
        <taxon>Morganellaceae</taxon>
        <taxon>Proteus</taxon>
    </lineage>
</organism>
<sequence length="117" mass="13039">MNKLFFTGRAAAAPELNTYGDTKVARFRLIRNDYAGKDENGERREKQVTIPFTAFGGMAETLAKNVMTGDQLVIEAKISNNNFTDGEGKERYDYNFEVVAFDYGAPGAEKRKKLAEG</sequence>
<dbReference type="AlphaFoldDB" id="A0A379IBX3"/>
<dbReference type="RefSeq" id="WP_059040577.1">
    <property type="nucleotide sequence ID" value="NZ_UGTW01000004.1"/>
</dbReference>
<reference evidence="3 4" key="1">
    <citation type="submission" date="2018-06" db="EMBL/GenBank/DDBJ databases">
        <authorList>
            <consortium name="Pathogen Informatics"/>
            <person name="Doyle S."/>
        </authorList>
    </citation>
    <scope>NUCLEOTIDE SEQUENCE [LARGE SCALE GENOMIC DNA]</scope>
    <source>
        <strain evidence="3 4">NCTC10376</strain>
    </source>
</reference>
<dbReference type="SUPFAM" id="SSF50249">
    <property type="entry name" value="Nucleic acid-binding proteins"/>
    <property type="match status" value="1"/>
</dbReference>
<protein>
    <recommendedName>
        <fullName evidence="2">Single-stranded DNA-binding protein</fullName>
    </recommendedName>
</protein>
<gene>
    <name evidence="3" type="ORF">NCTC10376_04130</name>
</gene>
<dbReference type="InterPro" id="IPR000424">
    <property type="entry name" value="Primosome_PriB/ssb"/>
</dbReference>
<dbReference type="Gene3D" id="2.40.50.140">
    <property type="entry name" value="Nucleic acid-binding proteins"/>
    <property type="match status" value="1"/>
</dbReference>
<accession>A0A379IBX3</accession>
<evidence type="ECO:0000313" key="4">
    <source>
        <dbReference type="Proteomes" id="UP000254331"/>
    </source>
</evidence>
<dbReference type="InterPro" id="IPR011344">
    <property type="entry name" value="ssDNA-bd"/>
</dbReference>
<dbReference type="EMBL" id="UGTW01000004">
    <property type="protein sequence ID" value="SUD29793.1"/>
    <property type="molecule type" value="Genomic_DNA"/>
</dbReference>